<evidence type="ECO:0000313" key="4">
    <source>
        <dbReference type="Proteomes" id="UP001050691"/>
    </source>
</evidence>
<dbReference type="AlphaFoldDB" id="A0AAV5A7B8"/>
<evidence type="ECO:0000256" key="1">
    <source>
        <dbReference type="ARBA" id="ARBA00006432"/>
    </source>
</evidence>
<dbReference type="PANTHER" id="PTHR43201">
    <property type="entry name" value="ACYL-COA SYNTHETASE"/>
    <property type="match status" value="1"/>
</dbReference>
<dbReference type="PANTHER" id="PTHR43201:SF8">
    <property type="entry name" value="ACYL-COA SYNTHETASE FAMILY MEMBER 3"/>
    <property type="match status" value="1"/>
</dbReference>
<evidence type="ECO:0000259" key="2">
    <source>
        <dbReference type="PROSITE" id="PS51256"/>
    </source>
</evidence>
<dbReference type="PROSITE" id="PS51256">
    <property type="entry name" value="GS"/>
    <property type="match status" value="1"/>
</dbReference>
<dbReference type="GO" id="GO:0006631">
    <property type="term" value="P:fatty acid metabolic process"/>
    <property type="evidence" value="ECO:0007669"/>
    <property type="project" value="TreeGrafter"/>
</dbReference>
<gene>
    <name evidence="3" type="ORF">Clacol_003335</name>
</gene>
<dbReference type="GO" id="GO:0031956">
    <property type="term" value="F:medium-chain fatty acid-CoA ligase activity"/>
    <property type="evidence" value="ECO:0007669"/>
    <property type="project" value="TreeGrafter"/>
</dbReference>
<feature type="domain" description="GS" evidence="2">
    <location>
        <begin position="176"/>
        <end position="208"/>
    </location>
</feature>
<keyword evidence="4" id="KW-1185">Reference proteome</keyword>
<dbReference type="Pfam" id="PF23562">
    <property type="entry name" value="AMP-binding_C_3"/>
    <property type="match status" value="1"/>
</dbReference>
<dbReference type="InterPro" id="IPR042099">
    <property type="entry name" value="ANL_N_sf"/>
</dbReference>
<dbReference type="Proteomes" id="UP001050691">
    <property type="component" value="Unassembled WGS sequence"/>
</dbReference>
<dbReference type="GO" id="GO:0005524">
    <property type="term" value="F:ATP binding"/>
    <property type="evidence" value="ECO:0007669"/>
    <property type="project" value="InterPro"/>
</dbReference>
<comment type="caution">
    <text evidence="3">The sequence shown here is derived from an EMBL/GenBank/DDBJ whole genome shotgun (WGS) entry which is preliminary data.</text>
</comment>
<reference evidence="3" key="1">
    <citation type="submission" date="2021-10" db="EMBL/GenBank/DDBJ databases">
        <title>De novo Genome Assembly of Clathrus columnatus (Basidiomycota, Fungi) Using Illumina and Nanopore Sequence Data.</title>
        <authorList>
            <person name="Ogiso-Tanaka E."/>
            <person name="Itagaki H."/>
            <person name="Hosoya T."/>
            <person name="Hosaka K."/>
        </authorList>
    </citation>
    <scope>NUCLEOTIDE SEQUENCE</scope>
    <source>
        <strain evidence="3">MO-923</strain>
    </source>
</reference>
<dbReference type="SUPFAM" id="SSF56801">
    <property type="entry name" value="Acetyl-CoA synthetase-like"/>
    <property type="match status" value="1"/>
</dbReference>
<name>A0AAV5A7B8_9AGAM</name>
<dbReference type="InterPro" id="IPR000873">
    <property type="entry name" value="AMP-dep_synth/lig_dom"/>
</dbReference>
<organism evidence="3 4">
    <name type="scientific">Clathrus columnatus</name>
    <dbReference type="NCBI Taxonomy" id="1419009"/>
    <lineage>
        <taxon>Eukaryota</taxon>
        <taxon>Fungi</taxon>
        <taxon>Dikarya</taxon>
        <taxon>Basidiomycota</taxon>
        <taxon>Agaricomycotina</taxon>
        <taxon>Agaricomycetes</taxon>
        <taxon>Phallomycetidae</taxon>
        <taxon>Phallales</taxon>
        <taxon>Clathraceae</taxon>
        <taxon>Clathrus</taxon>
    </lineage>
</organism>
<proteinExistence type="inferred from homology"/>
<protein>
    <recommendedName>
        <fullName evidence="2">GS domain-containing protein</fullName>
    </recommendedName>
</protein>
<dbReference type="GO" id="GO:0004675">
    <property type="term" value="F:transmembrane receptor protein serine/threonine kinase activity"/>
    <property type="evidence" value="ECO:0007669"/>
    <property type="project" value="InterPro"/>
</dbReference>
<accession>A0AAV5A7B8</accession>
<sequence length="521" mass="58389">MSYRFLNHLVALYEAVRKTPNNIVFKVPSGGVNEDGWKDITYQQLWDDITRFAVYWSHLEGFKTAEDSKTGVRRRPVVGLWTTCKTYTDVIRVFSLQRAGYALHLMSPYFENVDLVQNLFKQSGAGVVVCDTNNVKGWEELEKNNAGLRVIPLLTDGEVAKIIERSPTVPELNALPSLEDGEEDDILFIVQTSGSTSGVPKLVTRTRRSIDAIAQKWLKEGRRTPIFLRRGFFSYHHSLRIFLYADCMILTPKPIWEINELPNFIAQCGVTDITLRPTAMQDVIEKAKTSPWLSEKLRTLNSFVYGGAPLGKQAIESAKEMGIKITCLLSSTEAGLLMVSEPGEPHLLKLCNQFDYEFIPIKDPNGNDSKWKELVILPTSPDCPSPALRNPADGKFYTKDLFEAVGDGYYLSRGRKDDIIIMDASNCDAKYIEGQIAHLCHDIISTFTLVGQGRLSPALLVEPLEPNTNANTLRETLSTRLESLNSPRIVSYPHERLKPEYIIVVPKGSLPISPAGEHGED</sequence>
<dbReference type="Pfam" id="PF00501">
    <property type="entry name" value="AMP-binding"/>
    <property type="match status" value="1"/>
</dbReference>
<dbReference type="InterPro" id="IPR003605">
    <property type="entry name" value="GS_dom"/>
</dbReference>
<evidence type="ECO:0000313" key="3">
    <source>
        <dbReference type="EMBL" id="GJJ09113.1"/>
    </source>
</evidence>
<dbReference type="GO" id="GO:0016020">
    <property type="term" value="C:membrane"/>
    <property type="evidence" value="ECO:0007669"/>
    <property type="project" value="InterPro"/>
</dbReference>
<comment type="similarity">
    <text evidence="1">Belongs to the ATP-dependent AMP-binding enzyme family.</text>
</comment>
<dbReference type="Gene3D" id="3.40.50.12780">
    <property type="entry name" value="N-terminal domain of ligase-like"/>
    <property type="match status" value="1"/>
</dbReference>
<dbReference type="EMBL" id="BPWL01000004">
    <property type="protein sequence ID" value="GJJ09113.1"/>
    <property type="molecule type" value="Genomic_DNA"/>
</dbReference>